<evidence type="ECO:0000313" key="1">
    <source>
        <dbReference type="EMBL" id="KEQ29554.1"/>
    </source>
</evidence>
<name>A0A081PFT1_9SPHI</name>
<dbReference type="OrthoDB" id="9812605at2"/>
<dbReference type="eggNOG" id="COG3550">
    <property type="taxonomic scope" value="Bacteria"/>
</dbReference>
<protein>
    <recommendedName>
        <fullName evidence="3">HipA-like C-terminal domain-containing protein</fullName>
    </recommendedName>
</protein>
<keyword evidence="2" id="KW-1185">Reference proteome</keyword>
<dbReference type="Gene3D" id="1.10.1070.20">
    <property type="match status" value="1"/>
</dbReference>
<dbReference type="EMBL" id="JNFF01000072">
    <property type="protein sequence ID" value="KEQ29554.1"/>
    <property type="molecule type" value="Genomic_DNA"/>
</dbReference>
<gene>
    <name evidence="1" type="ORF">N180_04120</name>
</gene>
<dbReference type="Proteomes" id="UP000028007">
    <property type="component" value="Unassembled WGS sequence"/>
</dbReference>
<reference evidence="1 2" key="1">
    <citation type="journal article" date="1992" name="Int. J. Syst. Bacteriol.">
        <title>Sphingobacterium antarcticus sp. nov. a Psychrotrophic Bacterium from the Soils of Schirmacher Oasis, Antarctica.</title>
        <authorList>
            <person name="Shivaji S."/>
            <person name="Ray M.K."/>
            <person name="Rao N.S."/>
            <person name="Saiserr L."/>
            <person name="Jagannadham M.V."/>
            <person name="Kumar G.S."/>
            <person name="Reddy G."/>
            <person name="Bhargava P.M."/>
        </authorList>
    </citation>
    <scope>NUCLEOTIDE SEQUENCE [LARGE SCALE GENOMIC DNA]</scope>
    <source>
        <strain evidence="1 2">4BY</strain>
    </source>
</reference>
<dbReference type="RefSeq" id="WP_037442011.1">
    <property type="nucleotide sequence ID" value="NZ_JNFF01000072.1"/>
</dbReference>
<comment type="caution">
    <text evidence="1">The sequence shown here is derived from an EMBL/GenBank/DDBJ whole genome shotgun (WGS) entry which is preliminary data.</text>
</comment>
<sequence length="360" mass="41737">MEKLIPTFTDITSWEIPVYQSTGGTRSKNIAIHPETGDQYFFKGSKETDKGEIRYPQEFWSEIVASKIGQLLGFKMLDYNIAYNKNKKQEIGCLSKSMVVHSDNKLTEGVTYLTGFDSKYRPDILQHKRLYTFQFICSALQSFHLENHIENLVEVIIFDSIIGNSDRHQENWGIITNFRGAIHTPSEETSVAFFSKTTTKLEKVINRFLSNNSDIGDKIIKPHLVVKSDILPNEFAPIYDSGCCLGRENLDEKIFKLLNDKNMLDAYVKKGVSEIHWEGEEKKKNHFNLIELIETKHRAKVLSVILNIKEKYSLDALRHIINHADSKLPDDLRQFKLEEHRKELMFKLVTLRLELLFNHI</sequence>
<evidence type="ECO:0008006" key="3">
    <source>
        <dbReference type="Google" id="ProtNLM"/>
    </source>
</evidence>
<accession>A0A081PFT1</accession>
<organism evidence="1 2">
    <name type="scientific">Pedobacter antarcticus 4BY</name>
    <dbReference type="NCBI Taxonomy" id="1358423"/>
    <lineage>
        <taxon>Bacteria</taxon>
        <taxon>Pseudomonadati</taxon>
        <taxon>Bacteroidota</taxon>
        <taxon>Sphingobacteriia</taxon>
        <taxon>Sphingobacteriales</taxon>
        <taxon>Sphingobacteriaceae</taxon>
        <taxon>Pedobacter</taxon>
    </lineage>
</organism>
<proteinExistence type="predicted"/>
<evidence type="ECO:0000313" key="2">
    <source>
        <dbReference type="Proteomes" id="UP000028007"/>
    </source>
</evidence>
<dbReference type="AlphaFoldDB" id="A0A081PFT1"/>